<reference evidence="2 3" key="1">
    <citation type="submission" date="2017-03" db="EMBL/GenBank/DDBJ databases">
        <title>Genomes of endolithic fungi from Antarctica.</title>
        <authorList>
            <person name="Coleine C."/>
            <person name="Masonjones S."/>
            <person name="Stajich J.E."/>
        </authorList>
    </citation>
    <scope>NUCLEOTIDE SEQUENCE [LARGE SCALE GENOMIC DNA]</scope>
    <source>
        <strain evidence="2 3">CCFEE 5187</strain>
    </source>
</reference>
<evidence type="ECO:0000256" key="1">
    <source>
        <dbReference type="SAM" id="MobiDB-lite"/>
    </source>
</evidence>
<evidence type="ECO:0000313" key="3">
    <source>
        <dbReference type="Proteomes" id="UP000308768"/>
    </source>
</evidence>
<evidence type="ECO:0000313" key="2">
    <source>
        <dbReference type="EMBL" id="TKA53936.1"/>
    </source>
</evidence>
<keyword evidence="3" id="KW-1185">Reference proteome</keyword>
<organism evidence="2 3">
    <name type="scientific">Cryomyces minteri</name>
    <dbReference type="NCBI Taxonomy" id="331657"/>
    <lineage>
        <taxon>Eukaryota</taxon>
        <taxon>Fungi</taxon>
        <taxon>Dikarya</taxon>
        <taxon>Ascomycota</taxon>
        <taxon>Pezizomycotina</taxon>
        <taxon>Dothideomycetes</taxon>
        <taxon>Dothideomycetes incertae sedis</taxon>
        <taxon>Cryomyces</taxon>
    </lineage>
</organism>
<name>A0A4U0VYE8_9PEZI</name>
<feature type="region of interest" description="Disordered" evidence="1">
    <location>
        <begin position="327"/>
        <end position="352"/>
    </location>
</feature>
<sequence length="716" mass="79318">MLPNRPSPSAPALRLLRQVAYISSGTVCGAGVVLHEERRRRIRTAEKIKEQARKLRESPRHIGSRALHSAVATVEEQVPWIPPQPAAQVGDLEAIGSVRGDCLPSEVEKSYGRMQFREYKGKRRRLLMEGLGGQEGEAGFGGQEAYDGQPSHYSVMSRPQEQHTAKLSPGASAWGAERRGTSSARDVFAIPEQDQDTDLLEYDSFGELQGSSALRTRDTVDDQHQLEVGESWTAESAKLFHVNVLDQKSDLPGLRDTSAAESKLAAEDRTAVGDIGRQIVPKYNFWKDDGSQEKKLIVRMKKEIKDGQMSSAFHKLLRISELRGNTAVPRPSATKDDVASPQREDTVSTPSSYSPFNAGVALERSQVPAKLNRSINEAMLRIGVAKEVDVAAVEGAVNIFLELFPYSTVEKGPQTPLKLASMLEVLATAAGLEDKTHSLHLWRRSREYDDPVTVDATLQACRRLLEESQVVDALNMFLLMLSKETDAGRALQRLIRKSKGLELVRQLYDAAAEGTLFVHTQSLFGLMASINQARPLLSNKCRNLIAQGRTREAVALFFVCLGSKHDPNTSAQYSELVRHLSRAACTSGLLSETKRILEWTILCGTPSRLCMRDVISTAADIDAYEDIVALHQRYLSNEELTDPRDRANICKAYAFAAPLADATDFVVAFKPEPPETKRFQMIYSTLVGRTWKETKNFDRVESLFRQLGEAGTPDAL</sequence>
<feature type="compositionally biased region" description="Basic and acidic residues" evidence="1">
    <location>
        <begin position="333"/>
        <end position="346"/>
    </location>
</feature>
<protein>
    <submittedName>
        <fullName evidence="2">Uncharacterized protein</fullName>
    </submittedName>
</protein>
<accession>A0A4U0VYE8</accession>
<dbReference type="OrthoDB" id="185373at2759"/>
<feature type="non-terminal residue" evidence="2">
    <location>
        <position position="716"/>
    </location>
</feature>
<proteinExistence type="predicted"/>
<gene>
    <name evidence="2" type="ORF">B0A49_12115</name>
</gene>
<dbReference type="Proteomes" id="UP000308768">
    <property type="component" value="Unassembled WGS sequence"/>
</dbReference>
<dbReference type="EMBL" id="NAJN01002344">
    <property type="protein sequence ID" value="TKA53936.1"/>
    <property type="molecule type" value="Genomic_DNA"/>
</dbReference>
<comment type="caution">
    <text evidence="2">The sequence shown here is derived from an EMBL/GenBank/DDBJ whole genome shotgun (WGS) entry which is preliminary data.</text>
</comment>
<dbReference type="AlphaFoldDB" id="A0A4U0VYE8"/>